<evidence type="ECO:0000256" key="6">
    <source>
        <dbReference type="ARBA" id="ARBA00023014"/>
    </source>
</evidence>
<evidence type="ECO:0000256" key="2">
    <source>
        <dbReference type="ARBA" id="ARBA00022714"/>
    </source>
</evidence>
<dbReference type="InterPro" id="IPR052371">
    <property type="entry name" value="BFD-associated_ferredoxin"/>
</dbReference>
<organism evidence="11 12">
    <name type="scientific">Paraglaciecola aquimarina</name>
    <dbReference type="NCBI Taxonomy" id="1235557"/>
    <lineage>
        <taxon>Bacteria</taxon>
        <taxon>Pseudomonadati</taxon>
        <taxon>Pseudomonadota</taxon>
        <taxon>Gammaproteobacteria</taxon>
        <taxon>Alteromonadales</taxon>
        <taxon>Alteromonadaceae</taxon>
        <taxon>Paraglaciecola</taxon>
    </lineage>
</organism>
<keyword evidence="3" id="KW-0479">Metal-binding</keyword>
<dbReference type="Pfam" id="PF04324">
    <property type="entry name" value="Fer2_BFD"/>
    <property type="match status" value="1"/>
</dbReference>
<dbReference type="PANTHER" id="PTHR37424:SF1">
    <property type="entry name" value="BACTERIOFERRITIN-ASSOCIATED FERREDOXIN"/>
    <property type="match status" value="1"/>
</dbReference>
<keyword evidence="2" id="KW-0001">2Fe-2S</keyword>
<comment type="similarity">
    <text evidence="9">Belongs to the Bfd family.</text>
</comment>
<sequence>MHGLLNVQPDEEFKQGKLICSCFKVGENSIIDAIQQGCDSVDKLGAELKCGTNCGSCKSELSQLVNQYKGLSAITPNKDSALLKMLIPVAEVD</sequence>
<keyword evidence="12" id="KW-1185">Reference proteome</keyword>
<evidence type="ECO:0000313" key="11">
    <source>
        <dbReference type="EMBL" id="MDU0354445.1"/>
    </source>
</evidence>
<dbReference type="PANTHER" id="PTHR37424">
    <property type="entry name" value="BACTERIOFERRITIN-ASSOCIATED FERREDOXIN"/>
    <property type="match status" value="1"/>
</dbReference>
<comment type="cofactor">
    <cofactor evidence="7">
        <name>[2Fe-2S] cluster</name>
        <dbReference type="ChEBI" id="CHEBI:190135"/>
    </cofactor>
</comment>
<dbReference type="InterPro" id="IPR041854">
    <property type="entry name" value="BFD-like_2Fe2S-bd_dom_sf"/>
</dbReference>
<dbReference type="EMBL" id="JAWDIO010000002">
    <property type="protein sequence ID" value="MDU0354445.1"/>
    <property type="molecule type" value="Genomic_DNA"/>
</dbReference>
<gene>
    <name evidence="11" type="ORF">RS130_11325</name>
</gene>
<evidence type="ECO:0000256" key="3">
    <source>
        <dbReference type="ARBA" id="ARBA00022723"/>
    </source>
</evidence>
<feature type="domain" description="BFD-like [2Fe-2S]-binding" evidence="10">
    <location>
        <begin position="18"/>
        <end position="66"/>
    </location>
</feature>
<keyword evidence="6" id="KW-0411">Iron-sulfur</keyword>
<name>A0ABU3SWQ6_9ALTE</name>
<evidence type="ECO:0000256" key="1">
    <source>
        <dbReference type="ARBA" id="ARBA00022448"/>
    </source>
</evidence>
<reference evidence="11 12" key="1">
    <citation type="submission" date="2023-10" db="EMBL/GenBank/DDBJ databases">
        <title>Glaciecola aquimarina strain GGW-M5 nov., isolated from a coastal seawater.</title>
        <authorList>
            <person name="Bayburt H."/>
            <person name="Kim J.M."/>
            <person name="Choi B.J."/>
            <person name="Jeon C.O."/>
        </authorList>
    </citation>
    <scope>NUCLEOTIDE SEQUENCE [LARGE SCALE GENOMIC DNA]</scope>
    <source>
        <strain evidence="11 12">KCTC 32108</strain>
    </source>
</reference>
<evidence type="ECO:0000313" key="12">
    <source>
        <dbReference type="Proteomes" id="UP001247805"/>
    </source>
</evidence>
<evidence type="ECO:0000256" key="8">
    <source>
        <dbReference type="ARBA" id="ARBA00039386"/>
    </source>
</evidence>
<keyword evidence="4" id="KW-0249">Electron transport</keyword>
<proteinExistence type="inferred from homology"/>
<protein>
    <recommendedName>
        <fullName evidence="8">Bacterioferritin-associated ferredoxin</fullName>
    </recommendedName>
</protein>
<evidence type="ECO:0000256" key="4">
    <source>
        <dbReference type="ARBA" id="ARBA00022982"/>
    </source>
</evidence>
<comment type="caution">
    <text evidence="11">The sequence shown here is derived from an EMBL/GenBank/DDBJ whole genome shotgun (WGS) entry which is preliminary data.</text>
</comment>
<evidence type="ECO:0000256" key="7">
    <source>
        <dbReference type="ARBA" id="ARBA00034078"/>
    </source>
</evidence>
<dbReference type="InterPro" id="IPR007419">
    <property type="entry name" value="BFD-like_2Fe2S-bd_dom"/>
</dbReference>
<dbReference type="Proteomes" id="UP001247805">
    <property type="component" value="Unassembled WGS sequence"/>
</dbReference>
<keyword evidence="5" id="KW-0408">Iron</keyword>
<evidence type="ECO:0000259" key="10">
    <source>
        <dbReference type="Pfam" id="PF04324"/>
    </source>
</evidence>
<keyword evidence="1" id="KW-0813">Transport</keyword>
<dbReference type="Gene3D" id="1.10.10.1100">
    <property type="entry name" value="BFD-like [2Fe-2S]-binding domain"/>
    <property type="match status" value="1"/>
</dbReference>
<accession>A0ABU3SWQ6</accession>
<evidence type="ECO:0000256" key="9">
    <source>
        <dbReference type="ARBA" id="ARBA00046332"/>
    </source>
</evidence>
<evidence type="ECO:0000256" key="5">
    <source>
        <dbReference type="ARBA" id="ARBA00023004"/>
    </source>
</evidence>